<name>A0A1G1L0Y5_9BACT</name>
<gene>
    <name evidence="1" type="ORF">A3G33_00545</name>
</gene>
<dbReference type="InterPro" id="IPR052022">
    <property type="entry name" value="26kDa_periplasmic_antigen"/>
</dbReference>
<dbReference type="PANTHER" id="PTHR34387:SF2">
    <property type="entry name" value="SLR1258 PROTEIN"/>
    <property type="match status" value="1"/>
</dbReference>
<proteinExistence type="predicted"/>
<organism evidence="1 2">
    <name type="scientific">Candidatus Danuiimicrobium aquiferis</name>
    <dbReference type="NCBI Taxonomy" id="1801832"/>
    <lineage>
        <taxon>Bacteria</taxon>
        <taxon>Pseudomonadati</taxon>
        <taxon>Candidatus Omnitrophota</taxon>
        <taxon>Candidatus Danuiimicrobium</taxon>
    </lineage>
</organism>
<dbReference type="PANTHER" id="PTHR34387">
    <property type="entry name" value="SLR1258 PROTEIN"/>
    <property type="match status" value="1"/>
</dbReference>
<sequence length="240" mass="26982">MIILGFCIALATILSSVIISQAIVKMKKFTTEVINVTGSAERMIRSDFIVWKCKFSRRDLKMTMAFQMLEEDLKAVKVYLISQGIDEKDMIVSQVDTELLYKKNLKGNDTNEIEAYLLSQTIEMRSSEVDQITDVSRQSTELINQGIEFISESPQYLYTKLPELKLEMLSEATQNARKRAEQMAAATGSKIGFMRSARMGVFQITPLSSVDVSDWGENDTTSIDKKVMAVVKVDFSIAGN</sequence>
<reference evidence="1 2" key="1">
    <citation type="journal article" date="2016" name="Nat. Commun.">
        <title>Thousands of microbial genomes shed light on interconnected biogeochemical processes in an aquifer system.</title>
        <authorList>
            <person name="Anantharaman K."/>
            <person name="Brown C.T."/>
            <person name="Hug L.A."/>
            <person name="Sharon I."/>
            <person name="Castelle C.J."/>
            <person name="Probst A.J."/>
            <person name="Thomas B.C."/>
            <person name="Singh A."/>
            <person name="Wilkins M.J."/>
            <person name="Karaoz U."/>
            <person name="Brodie E.L."/>
            <person name="Williams K.H."/>
            <person name="Hubbard S.S."/>
            <person name="Banfield J.F."/>
        </authorList>
    </citation>
    <scope>NUCLEOTIDE SEQUENCE [LARGE SCALE GENOMIC DNA]</scope>
</reference>
<dbReference type="Gene3D" id="3.30.70.2970">
    <property type="entry name" value="Protein of unknown function (DUF541), domain 2"/>
    <property type="match status" value="1"/>
</dbReference>
<dbReference type="EMBL" id="MHFR01000027">
    <property type="protein sequence ID" value="OGW98813.1"/>
    <property type="molecule type" value="Genomic_DNA"/>
</dbReference>
<evidence type="ECO:0008006" key="3">
    <source>
        <dbReference type="Google" id="ProtNLM"/>
    </source>
</evidence>
<protein>
    <recommendedName>
        <fullName evidence="3">SIMPL domain-containing protein</fullName>
    </recommendedName>
</protein>
<evidence type="ECO:0000313" key="2">
    <source>
        <dbReference type="Proteomes" id="UP000178187"/>
    </source>
</evidence>
<comment type="caution">
    <text evidence="1">The sequence shown here is derived from an EMBL/GenBank/DDBJ whole genome shotgun (WGS) entry which is preliminary data.</text>
</comment>
<dbReference type="Proteomes" id="UP000178187">
    <property type="component" value="Unassembled WGS sequence"/>
</dbReference>
<dbReference type="PIRSF" id="PIRSF029033">
    <property type="entry name" value="UCP029033"/>
    <property type="match status" value="1"/>
</dbReference>
<dbReference type="GO" id="GO:0006974">
    <property type="term" value="P:DNA damage response"/>
    <property type="evidence" value="ECO:0007669"/>
    <property type="project" value="TreeGrafter"/>
</dbReference>
<dbReference type="InterPro" id="IPR016907">
    <property type="entry name" value="UCP029033"/>
</dbReference>
<dbReference type="InterPro" id="IPR007497">
    <property type="entry name" value="SIMPL/DUF541"/>
</dbReference>
<dbReference type="AlphaFoldDB" id="A0A1G1L0Y5"/>
<dbReference type="Pfam" id="PF04402">
    <property type="entry name" value="SIMPL"/>
    <property type="match status" value="1"/>
</dbReference>
<evidence type="ECO:0000313" key="1">
    <source>
        <dbReference type="EMBL" id="OGW98813.1"/>
    </source>
</evidence>
<accession>A0A1G1L0Y5</accession>